<evidence type="ECO:0000313" key="4">
    <source>
        <dbReference type="EMBL" id="VTQ97122.1"/>
    </source>
</evidence>
<evidence type="ECO:0000313" key="5">
    <source>
        <dbReference type="Proteomes" id="UP000306562"/>
    </source>
</evidence>
<feature type="domain" description="Dermonecrotic toxin N-terminal" evidence="3">
    <location>
        <begin position="83"/>
        <end position="368"/>
    </location>
</feature>
<dbReference type="Pfam" id="PF20178">
    <property type="entry name" value="ToxA_N"/>
    <property type="match status" value="1"/>
</dbReference>
<protein>
    <submittedName>
        <fullName evidence="4">Leucine-rich repeat-containing protein</fullName>
    </submittedName>
</protein>
<reference evidence="4 5" key="1">
    <citation type="submission" date="2019-05" db="EMBL/GenBank/DDBJ databases">
        <authorList>
            <consortium name="Pathogen Informatics"/>
        </authorList>
    </citation>
    <scope>NUCLEOTIDE SEQUENCE [LARGE SCALE GENOMIC DNA]</scope>
    <source>
        <strain evidence="4 5">NCTC10696</strain>
    </source>
</reference>
<organism evidence="4 5">
    <name type="scientific">Pseudomonas synxantha</name>
    <dbReference type="NCBI Taxonomy" id="47883"/>
    <lineage>
        <taxon>Bacteria</taxon>
        <taxon>Pseudomonadati</taxon>
        <taxon>Pseudomonadota</taxon>
        <taxon>Gammaproteobacteria</taxon>
        <taxon>Pseudomonadales</taxon>
        <taxon>Pseudomonadaceae</taxon>
        <taxon>Pseudomonas</taxon>
    </lineage>
</organism>
<evidence type="ECO:0000256" key="1">
    <source>
        <dbReference type="ARBA" id="ARBA00022614"/>
    </source>
</evidence>
<evidence type="ECO:0000256" key="2">
    <source>
        <dbReference type="ARBA" id="ARBA00022737"/>
    </source>
</evidence>
<name>A0AAX3I5Q8_9PSED</name>
<dbReference type="InterPro" id="IPR050216">
    <property type="entry name" value="LRR_domain-containing"/>
</dbReference>
<dbReference type="InterPro" id="IPR046673">
    <property type="entry name" value="ToxA_N"/>
</dbReference>
<dbReference type="PANTHER" id="PTHR48051:SF1">
    <property type="entry name" value="RAS SUPPRESSOR PROTEIN 1"/>
    <property type="match status" value="1"/>
</dbReference>
<dbReference type="RefSeq" id="WP_057024277.1">
    <property type="nucleotide sequence ID" value="NZ_CBCSGQ010000058.1"/>
</dbReference>
<dbReference type="InterPro" id="IPR032675">
    <property type="entry name" value="LRR_dom_sf"/>
</dbReference>
<proteinExistence type="predicted"/>
<dbReference type="AlphaFoldDB" id="A0AAX3I5Q8"/>
<dbReference type="GO" id="GO:0005737">
    <property type="term" value="C:cytoplasm"/>
    <property type="evidence" value="ECO:0007669"/>
    <property type="project" value="TreeGrafter"/>
</dbReference>
<dbReference type="PANTHER" id="PTHR48051">
    <property type="match status" value="1"/>
</dbReference>
<dbReference type="Gene3D" id="3.80.10.10">
    <property type="entry name" value="Ribonuclease Inhibitor"/>
    <property type="match status" value="1"/>
</dbReference>
<dbReference type="Proteomes" id="UP000306562">
    <property type="component" value="Chromosome"/>
</dbReference>
<keyword evidence="2" id="KW-0677">Repeat</keyword>
<keyword evidence="1" id="KW-0433">Leucine-rich repeat</keyword>
<dbReference type="EMBL" id="LR590482">
    <property type="protein sequence ID" value="VTQ97122.1"/>
    <property type="molecule type" value="Genomic_DNA"/>
</dbReference>
<gene>
    <name evidence="4" type="ORF">NCTC10696_01990</name>
</gene>
<evidence type="ECO:0000259" key="3">
    <source>
        <dbReference type="Pfam" id="PF20178"/>
    </source>
</evidence>
<accession>A0AAX3I5Q8</accession>
<dbReference type="SUPFAM" id="SSF52058">
    <property type="entry name" value="L domain-like"/>
    <property type="match status" value="1"/>
</dbReference>
<sequence length="1227" mass="136908">MSELDQPPSHQSVAPQSVHARVIQDRQPSWYDAAALKRKKAFSQTQFEMPPWYAALSPDRQSALSAAYARSFNSLNRLDVIFNGLQGVVTFAEPLLVAAMKTKFAADYDVKRLFFAREAFMPADRSKVGGLEASGYCYYQGESLLEAALGNFALEDTIETADQNASLVTRYDFHQQPPGSPFNQSQVLSRKVTMAPHAFASLCRELDLGAQYLAHVESFISPLDPPGTSRGSRARAVRNLMVSATRHQLQFAAEIAVARGDIQPDAYQLIQQLMSNQQDLEWRDKTVTFSSLNVLGQSLKQIIVIGHVSIHYPIRGNVVFLSEPCLAFIPGDPVCMLKEYANLEALKFDLVERLCVARYRQFFSQFIPYERQGAFFSRLKQHLDPTGQSAESQDFDSSKKNIRTLTASYGTRYALLWQDHTRQKIDLMRSNARAMAVSTDAADARARNAWLVKLGSTALNVLNAAVLVFPELAPVMLVIGAAQMLQEVASGIEAWEAGDKQAVWAHVSAVAFNAATAVVGARLLPLVKSAFVESLAHVRCPDGNIRLHAPDLRPYQQSVSMPAQLTVNGDGLIEHEGGLYLREDNAYYRVEQVGAGNDYKILHPHDPAAFTPRVSRTRAGAWAHEHEIPLTLTEAQLMRRLGPMAEGFSDQPLKLKRIMQMSGIEVDALRRMHVHQAALPGLLADTLKRFEIDRLVAEEGSSVRPALRAADQLERFTQRYAAAERAESAAAWPISRLFPSLPKVVVEELLDEASAAEMQVLTEQHRVPLRLAEEARHYQQQVRLARAYEGLYRNTLGNDDTQRLVLHSLDKLPGWPSSLRIDVIERLPAGDRLLDSLGPEDAAIKRRLIKFGPRNLYEVQDAKLAVFNTQADIYGAVQSAVPTEDWTAMKLTELDGGASLKQALEQMPLMPCEQLRRLLRMQPIKPGYKPPMRLAGGRIGYPLSPVGIRSAPCEQAASALYPSQSIEEVEWTLRLQDASDDVFLARMDQLEEEFTQLKATLDAWHDEDTTYRRSRGRVANTLKNAWQRLPPHLPMSPEQMRSELREEEGGLYVVRLADEQVGDLPPITANMSHVECLDLARMSLSDASLPFLQSFSGLRWLDISHSNLTRLPEFVDGGAQITWLDLSSNDIRLTAPSRERLQNMQGLKTLKLSHNRQLGWSADLSNLRDLQRLYLENTGTRVFPAGVEVPGNLAWIDLRTNGITTLPGYAIQHPDRVNLQGNPVAPL</sequence>